<dbReference type="EMBL" id="BSNK01000002">
    <property type="protein sequence ID" value="GLQ23989.1"/>
    <property type="molecule type" value="Genomic_DNA"/>
</dbReference>
<dbReference type="SUPFAM" id="SSF160246">
    <property type="entry name" value="EspE N-terminal domain-like"/>
    <property type="match status" value="1"/>
</dbReference>
<dbReference type="RefSeq" id="WP_284389972.1">
    <property type="nucleotide sequence ID" value="NZ_BSNK01000002.1"/>
</dbReference>
<dbReference type="Proteomes" id="UP001161391">
    <property type="component" value="Unassembled WGS sequence"/>
</dbReference>
<keyword evidence="3" id="KW-0067">ATP-binding</keyword>
<keyword evidence="6" id="KW-1185">Reference proteome</keyword>
<dbReference type="PANTHER" id="PTHR30258:SF2">
    <property type="entry name" value="COMG OPERON PROTEIN 1"/>
    <property type="match status" value="1"/>
</dbReference>
<name>A0ABQ5V8Y2_9PROT</name>
<accession>A0ABQ5V8Y2</accession>
<evidence type="ECO:0000313" key="5">
    <source>
        <dbReference type="EMBL" id="GLQ23989.1"/>
    </source>
</evidence>
<feature type="domain" description="Bacterial type II secretion system protein E" evidence="4">
    <location>
        <begin position="399"/>
        <end position="413"/>
    </location>
</feature>
<dbReference type="InterPro" id="IPR027417">
    <property type="entry name" value="P-loop_NTPase"/>
</dbReference>
<protein>
    <submittedName>
        <fullName evidence="5">Type II secretion protein</fullName>
    </submittedName>
</protein>
<dbReference type="InterPro" id="IPR003593">
    <property type="entry name" value="AAA+_ATPase"/>
</dbReference>
<dbReference type="PANTHER" id="PTHR30258">
    <property type="entry name" value="TYPE II SECRETION SYSTEM PROTEIN GSPE-RELATED"/>
    <property type="match status" value="1"/>
</dbReference>
<keyword evidence="2" id="KW-0547">Nucleotide-binding</keyword>
<evidence type="ECO:0000313" key="6">
    <source>
        <dbReference type="Proteomes" id="UP001161391"/>
    </source>
</evidence>
<evidence type="ECO:0000256" key="2">
    <source>
        <dbReference type="ARBA" id="ARBA00022741"/>
    </source>
</evidence>
<dbReference type="SMART" id="SM00382">
    <property type="entry name" value="AAA"/>
    <property type="match status" value="1"/>
</dbReference>
<evidence type="ECO:0000259" key="4">
    <source>
        <dbReference type="PROSITE" id="PS00662"/>
    </source>
</evidence>
<dbReference type="Pfam" id="PF00437">
    <property type="entry name" value="T2SSE"/>
    <property type="match status" value="1"/>
</dbReference>
<dbReference type="Gene3D" id="3.30.450.90">
    <property type="match status" value="1"/>
</dbReference>
<organism evidence="5 6">
    <name type="scientific">Algimonas ampicilliniresistens</name>
    <dbReference type="NCBI Taxonomy" id="1298735"/>
    <lineage>
        <taxon>Bacteria</taxon>
        <taxon>Pseudomonadati</taxon>
        <taxon>Pseudomonadota</taxon>
        <taxon>Alphaproteobacteria</taxon>
        <taxon>Maricaulales</taxon>
        <taxon>Robiginitomaculaceae</taxon>
        <taxon>Algimonas</taxon>
    </lineage>
</organism>
<reference evidence="5" key="2">
    <citation type="submission" date="2023-01" db="EMBL/GenBank/DDBJ databases">
        <title>Draft genome sequence of Algimonas ampicilliniresistens strain NBRC 108219.</title>
        <authorList>
            <person name="Sun Q."/>
            <person name="Mori K."/>
        </authorList>
    </citation>
    <scope>NUCLEOTIDE SEQUENCE</scope>
    <source>
        <strain evidence="5">NBRC 108219</strain>
    </source>
</reference>
<evidence type="ECO:0000256" key="1">
    <source>
        <dbReference type="ARBA" id="ARBA00006611"/>
    </source>
</evidence>
<gene>
    <name evidence="5" type="ORF">GCM10007853_18630</name>
</gene>
<dbReference type="Gene3D" id="3.40.50.300">
    <property type="entry name" value="P-loop containing nucleotide triphosphate hydrolases"/>
    <property type="match status" value="1"/>
</dbReference>
<comment type="similarity">
    <text evidence="1">Belongs to the GSP E family.</text>
</comment>
<dbReference type="CDD" id="cd01129">
    <property type="entry name" value="PulE-GspE-like"/>
    <property type="match status" value="1"/>
</dbReference>
<dbReference type="InterPro" id="IPR001482">
    <property type="entry name" value="T2SS/T4SS_dom"/>
</dbReference>
<dbReference type="InterPro" id="IPR037257">
    <property type="entry name" value="T2SS_E_N_sf"/>
</dbReference>
<dbReference type="PROSITE" id="PS00662">
    <property type="entry name" value="T2SP_E"/>
    <property type="match status" value="1"/>
</dbReference>
<evidence type="ECO:0000256" key="3">
    <source>
        <dbReference type="ARBA" id="ARBA00022840"/>
    </source>
</evidence>
<proteinExistence type="inferred from homology"/>
<reference evidence="5" key="1">
    <citation type="journal article" date="2014" name="Int. J. Syst. Evol. Microbiol.">
        <title>Complete genome of a new Firmicutes species belonging to the dominant human colonic microbiota ('Ruminococcus bicirculans') reveals two chromosomes and a selective capacity to utilize plant glucans.</title>
        <authorList>
            <consortium name="NISC Comparative Sequencing Program"/>
            <person name="Wegmann U."/>
            <person name="Louis P."/>
            <person name="Goesmann A."/>
            <person name="Henrissat B."/>
            <person name="Duncan S.H."/>
            <person name="Flint H.J."/>
        </authorList>
    </citation>
    <scope>NUCLEOTIDE SEQUENCE</scope>
    <source>
        <strain evidence="5">NBRC 108219</strain>
    </source>
</reference>
<sequence length="592" mass="64152">MTRAAVTGQASPLKAAPYNTLGQQFTADNVLASAALAEAESFKQEFGGGLIQAATKLGLAREIDLVRSAATFLGASILDIGSTDAPNAEQVRQAAQILQLPMSWLISVDALIWFDPELKESAETETGPTLNAALRDPTNPTLLEELARRQVAGLRLWVATGPMVDSVLTEISIGDEAPDPSQSHADLARLRELAEEAPVIEFVNGLFSQALDRNASDVHVEPGPAGFETRLRVDGVLTDKRTHSRSMFDSVVTRIKILSGMDIAERRLPQDGRQTIRVSGEEVDLRVSSLPATEGESVVIRLLRKKSELPDMQGLGLRGSLLDAFRRIIELPNGLFLVTGPTGSGKSTTLYRALEHLNRGDTKIITIEDPVEYDLDGVNQVQAHSEIGLTFSNGLRAMLRQDPDIIMVGEIRDRETAEVAIQAALTGHLVFSTLHTNSASGAIERLVDLGVEPFLLSAALRGVLGQRLLRRICSSCRRPASADDAHLIAEMVKDVPLDPSLPDATGVFDAVGCEVCDGSGYKGRIGVFELVDVHRLVQSGLQGNIRDAMKLEVLRKFGYRTMLEDAFLKASQGETTLEEIGRVFGRRTVQRS</sequence>
<dbReference type="SUPFAM" id="SSF52540">
    <property type="entry name" value="P-loop containing nucleoside triphosphate hydrolases"/>
    <property type="match status" value="1"/>
</dbReference>
<comment type="caution">
    <text evidence="5">The sequence shown here is derived from an EMBL/GenBank/DDBJ whole genome shotgun (WGS) entry which is preliminary data.</text>
</comment>